<dbReference type="PROSITE" id="PS01186">
    <property type="entry name" value="EGF_2"/>
    <property type="match status" value="1"/>
</dbReference>
<proteinExistence type="predicted"/>
<evidence type="ECO:0000259" key="5">
    <source>
        <dbReference type="PROSITE" id="PS50025"/>
    </source>
</evidence>
<evidence type="ECO:0000259" key="4">
    <source>
        <dbReference type="PROSITE" id="PS01180"/>
    </source>
</evidence>
<dbReference type="InterPro" id="IPR000742">
    <property type="entry name" value="EGF"/>
</dbReference>
<feature type="compositionally biased region" description="Polar residues" evidence="3">
    <location>
        <begin position="614"/>
        <end position="629"/>
    </location>
</feature>
<dbReference type="PROSITE" id="PS00022">
    <property type="entry name" value="EGF_1"/>
    <property type="match status" value="1"/>
</dbReference>
<accession>A0A914UPT2</accession>
<dbReference type="InterPro" id="IPR013320">
    <property type="entry name" value="ConA-like_dom_sf"/>
</dbReference>
<dbReference type="Gene3D" id="2.60.120.1000">
    <property type="match status" value="1"/>
</dbReference>
<dbReference type="InterPro" id="IPR050372">
    <property type="entry name" value="Neurexin-related_CASP"/>
</dbReference>
<organism evidence="7 8">
    <name type="scientific">Plectus sambesii</name>
    <dbReference type="NCBI Taxonomy" id="2011161"/>
    <lineage>
        <taxon>Eukaryota</taxon>
        <taxon>Metazoa</taxon>
        <taxon>Ecdysozoa</taxon>
        <taxon>Nematoda</taxon>
        <taxon>Chromadorea</taxon>
        <taxon>Plectida</taxon>
        <taxon>Plectina</taxon>
        <taxon>Plectoidea</taxon>
        <taxon>Plectidae</taxon>
        <taxon>Plectus</taxon>
    </lineage>
</organism>
<evidence type="ECO:0000313" key="7">
    <source>
        <dbReference type="Proteomes" id="UP000887566"/>
    </source>
</evidence>
<dbReference type="PANTHER" id="PTHR15036">
    <property type="entry name" value="PIKACHURIN-LIKE PROTEIN"/>
    <property type="match status" value="1"/>
</dbReference>
<feature type="compositionally biased region" description="Acidic residues" evidence="3">
    <location>
        <begin position="597"/>
        <end position="606"/>
    </location>
</feature>
<dbReference type="CDD" id="cd00041">
    <property type="entry name" value="CUB"/>
    <property type="match status" value="1"/>
</dbReference>
<keyword evidence="2" id="KW-0245">EGF-like domain</keyword>
<keyword evidence="7" id="KW-1185">Reference proteome</keyword>
<reference evidence="8" key="1">
    <citation type="submission" date="2022-11" db="UniProtKB">
        <authorList>
            <consortium name="WormBaseParasite"/>
        </authorList>
    </citation>
    <scope>IDENTIFICATION</scope>
</reference>
<evidence type="ECO:0000256" key="3">
    <source>
        <dbReference type="SAM" id="MobiDB-lite"/>
    </source>
</evidence>
<dbReference type="PANTHER" id="PTHR15036:SF85">
    <property type="entry name" value="SP2353, ISOFORM A"/>
    <property type="match status" value="1"/>
</dbReference>
<dbReference type="SMART" id="SM00181">
    <property type="entry name" value="EGF"/>
    <property type="match status" value="2"/>
</dbReference>
<dbReference type="InterPro" id="IPR001791">
    <property type="entry name" value="Laminin_G"/>
</dbReference>
<dbReference type="CDD" id="cd00054">
    <property type="entry name" value="EGF_CA"/>
    <property type="match status" value="2"/>
</dbReference>
<dbReference type="SUPFAM" id="SSF49899">
    <property type="entry name" value="Concanavalin A-like lectins/glucanases"/>
    <property type="match status" value="2"/>
</dbReference>
<feature type="compositionally biased region" description="Acidic residues" evidence="3">
    <location>
        <begin position="631"/>
        <end position="645"/>
    </location>
</feature>
<name>A0A914UPT2_9BILA</name>
<feature type="compositionally biased region" description="Basic and acidic residues" evidence="3">
    <location>
        <begin position="585"/>
        <end position="596"/>
    </location>
</feature>
<sequence length="1049" mass="116039">MSGQIFTTTLPTTLPPSPWVCLPSNYSGPDGVLLSPGFSTGQIYGSNLNCMYHVTVPVGYTVLLTVNSFITEEKFDQLYIYDGSSTASPLLTAWSGKFASDRRLESTGNTLTAKFVTDGIIQYAGFSIKYSQSKIYIYESILQQYHFSPSLSAAVISLSNSLSFETATEIPGKTVTLASDQSSVEFDRIEWDPKKKLTVALRLATHSTEGQLMMLKGVVQETDETGFELSLEIKQRALNVYLYDGFHAVIAQLENVKNDIATGEEVSLVLELNLDGNALSITLAKTQVRRISFEKQIPTDWMDVIIYLGAAGDETSVSIVGCVTLVSVYLDAPITFTVKTQSEDVVDECKDPCKGFDCNGGTCINEYSRAICDCFNTGRHGAQCQTASLPVTVASEQFIRYALDQNESQPDRIAFSFKTGKNVDEGLLLHAAVNSEKDQYTGILIMELINGDNNEDSINFRITDLVIMDFPDFPKGDELFHDVVINFFYEMHTVQVMIDGEEKTATWGMEDTTDRLIFSNDIYFGGSADETANGIGLAGCLKEPYVGRVDLITHINSADENSKVTSNGPLSSCHEVAANGVAGKEPSESTTEKVDSEEADSEEADMSVEKERTSTTQDNDYDSLTLTTAEVNEEEDDENEGDKDEEPTAEKKNPVALDIDYLGLFALIEDSGTEEPPLVTCQPPDQMKCQNGGTCMKNFEGKLSCACVSGFIGLYCQFSDLPRSCQEAYDLGEKAPGVYQIDVDGNGPLRDSYVLCEDGVSTVTHNMPNGTIGRSYTASDQILPLTYRLFSPDQLGLLVKRSSECVQYLRYDCSQAPLHFQEKQTWFESVALPETSIAKIGHTDNACPCYESDTCQYRKRCNCDANEIGADEGMLYGLQAGITKIYVLQDKGQNDGRFTVGPLQCKGNALSANAVTMRSREVPLETVEWKGRSFSFWFRTSQYSTLIARIASSSGQYFKIYLKEGHRLEYRFNLHDDDVNDPRTFDRVVGLVSQSPLNDSAWHRVLVEVKFIELRLSLDKQNKFYSMMGSEILNEETFNSPLIIGGDKK</sequence>
<evidence type="ECO:0000259" key="6">
    <source>
        <dbReference type="PROSITE" id="PS50026"/>
    </source>
</evidence>
<feature type="domain" description="Laminin G" evidence="5">
    <location>
        <begin position="388"/>
        <end position="573"/>
    </location>
</feature>
<dbReference type="Gene3D" id="2.10.25.10">
    <property type="entry name" value="Laminin"/>
    <property type="match status" value="1"/>
</dbReference>
<dbReference type="Gene3D" id="2.60.120.290">
    <property type="entry name" value="Spermadhesin, CUB domain"/>
    <property type="match status" value="1"/>
</dbReference>
<feature type="region of interest" description="Disordered" evidence="3">
    <location>
        <begin position="579"/>
        <end position="654"/>
    </location>
</feature>
<feature type="domain" description="CUB" evidence="4">
    <location>
        <begin position="21"/>
        <end position="133"/>
    </location>
</feature>
<protein>
    <submittedName>
        <fullName evidence="8">Uncharacterized protein</fullName>
    </submittedName>
</protein>
<keyword evidence="1 2" id="KW-1015">Disulfide bond</keyword>
<dbReference type="Gene3D" id="2.60.120.200">
    <property type="match status" value="3"/>
</dbReference>
<dbReference type="Pfam" id="PF00431">
    <property type="entry name" value="CUB"/>
    <property type="match status" value="1"/>
</dbReference>
<dbReference type="InterPro" id="IPR035914">
    <property type="entry name" value="Sperma_CUB_dom_sf"/>
</dbReference>
<feature type="domain" description="EGF-like" evidence="6">
    <location>
        <begin position="345"/>
        <end position="385"/>
    </location>
</feature>
<dbReference type="AlphaFoldDB" id="A0A914UPT2"/>
<feature type="domain" description="Laminin G" evidence="5">
    <location>
        <begin position="906"/>
        <end position="1049"/>
    </location>
</feature>
<dbReference type="SUPFAM" id="SSF49854">
    <property type="entry name" value="Spermadhesin, CUB domain"/>
    <property type="match status" value="1"/>
</dbReference>
<dbReference type="PROSITE" id="PS01180">
    <property type="entry name" value="CUB"/>
    <property type="match status" value="1"/>
</dbReference>
<dbReference type="GO" id="GO:0016020">
    <property type="term" value="C:membrane"/>
    <property type="evidence" value="ECO:0007669"/>
    <property type="project" value="UniProtKB-SubCell"/>
</dbReference>
<evidence type="ECO:0000256" key="1">
    <source>
        <dbReference type="ARBA" id="ARBA00023157"/>
    </source>
</evidence>
<comment type="caution">
    <text evidence="2">Lacks conserved residue(s) required for the propagation of feature annotation.</text>
</comment>
<dbReference type="SMART" id="SM00282">
    <property type="entry name" value="LamG"/>
    <property type="match status" value="3"/>
</dbReference>
<dbReference type="InterPro" id="IPR000859">
    <property type="entry name" value="CUB_dom"/>
</dbReference>
<dbReference type="PROSITE" id="PS50025">
    <property type="entry name" value="LAM_G_DOMAIN"/>
    <property type="match status" value="2"/>
</dbReference>
<dbReference type="Pfam" id="PF02210">
    <property type="entry name" value="Laminin_G_2"/>
    <property type="match status" value="1"/>
</dbReference>
<dbReference type="SUPFAM" id="SSF57196">
    <property type="entry name" value="EGF/Laminin"/>
    <property type="match status" value="1"/>
</dbReference>
<feature type="domain" description="EGF-like" evidence="6">
    <location>
        <begin position="677"/>
        <end position="717"/>
    </location>
</feature>
<evidence type="ECO:0000313" key="8">
    <source>
        <dbReference type="WBParaSite" id="PSAMB.scaffold1144size35332.g11191.t2"/>
    </source>
</evidence>
<dbReference type="PROSITE" id="PS50026">
    <property type="entry name" value="EGF_3"/>
    <property type="match status" value="2"/>
</dbReference>
<dbReference type="WBParaSite" id="PSAMB.scaffold1144size35332.g11191.t2">
    <property type="protein sequence ID" value="PSAMB.scaffold1144size35332.g11191.t2"/>
    <property type="gene ID" value="PSAMB.scaffold1144size35332.g11191"/>
</dbReference>
<dbReference type="SMART" id="SM00042">
    <property type="entry name" value="CUB"/>
    <property type="match status" value="1"/>
</dbReference>
<dbReference type="Proteomes" id="UP000887566">
    <property type="component" value="Unplaced"/>
</dbReference>
<dbReference type="CDD" id="cd00110">
    <property type="entry name" value="LamG"/>
    <property type="match status" value="2"/>
</dbReference>
<evidence type="ECO:0000256" key="2">
    <source>
        <dbReference type="PROSITE-ProRule" id="PRU00076"/>
    </source>
</evidence>
<feature type="disulfide bond" evidence="2">
    <location>
        <begin position="707"/>
        <end position="716"/>
    </location>
</feature>